<organism evidence="1 2">
    <name type="scientific">Nocardioides endophyticus</name>
    <dbReference type="NCBI Taxonomy" id="1353775"/>
    <lineage>
        <taxon>Bacteria</taxon>
        <taxon>Bacillati</taxon>
        <taxon>Actinomycetota</taxon>
        <taxon>Actinomycetes</taxon>
        <taxon>Propionibacteriales</taxon>
        <taxon>Nocardioidaceae</taxon>
        <taxon>Nocardioides</taxon>
    </lineage>
</organism>
<keyword evidence="2" id="KW-1185">Reference proteome</keyword>
<comment type="caution">
    <text evidence="1">The sequence shown here is derived from an EMBL/GenBank/DDBJ whole genome shotgun (WGS) entry which is preliminary data.</text>
</comment>
<evidence type="ECO:0000313" key="2">
    <source>
        <dbReference type="Proteomes" id="UP001499882"/>
    </source>
</evidence>
<proteinExistence type="predicted"/>
<reference evidence="2" key="1">
    <citation type="journal article" date="2019" name="Int. J. Syst. Evol. Microbiol.">
        <title>The Global Catalogue of Microorganisms (GCM) 10K type strain sequencing project: providing services to taxonomists for standard genome sequencing and annotation.</title>
        <authorList>
            <consortium name="The Broad Institute Genomics Platform"/>
            <consortium name="The Broad Institute Genome Sequencing Center for Infectious Disease"/>
            <person name="Wu L."/>
            <person name="Ma J."/>
        </authorList>
    </citation>
    <scope>NUCLEOTIDE SEQUENCE [LARGE SCALE GENOMIC DNA]</scope>
    <source>
        <strain evidence="2">JCM 18532</strain>
    </source>
</reference>
<name>A0ABP8YJZ6_9ACTN</name>
<dbReference type="Proteomes" id="UP001499882">
    <property type="component" value="Unassembled WGS sequence"/>
</dbReference>
<sequence>MSPELRTHLPLLWPDGPSGRVDVTALQALSQEYARSGRDIEDLLADLDDLCAVIGIGTPSSVIEASSSAWADAFLGTVAVSDGTRDEVAAMAEVERRIVRRDAPSHWGDLALDDRLLIVAWDPPTTAPDDVLTRDLDQVVGLVRSFFRGAAVAAQPSLGRVVAAVSDAPDLVKRTAALEAACSEFAFSIQPAVTLRAAPPDAAAAADLLRRAS</sequence>
<gene>
    <name evidence="1" type="ORF">GCM10023350_12400</name>
</gene>
<evidence type="ECO:0000313" key="1">
    <source>
        <dbReference type="EMBL" id="GAA4730670.1"/>
    </source>
</evidence>
<protein>
    <submittedName>
        <fullName evidence="1">Uncharacterized protein</fullName>
    </submittedName>
</protein>
<dbReference type="EMBL" id="BAABKN010000009">
    <property type="protein sequence ID" value="GAA4730670.1"/>
    <property type="molecule type" value="Genomic_DNA"/>
</dbReference>
<accession>A0ABP8YJZ6</accession>